<dbReference type="Pfam" id="PF10718">
    <property type="entry name" value="Ycf34"/>
    <property type="match status" value="1"/>
</dbReference>
<sequence>MCICINCKYVNNCSIYNLVEDQHSQGHISNQKKNIFSPYLSVININIITNIANRLDWDVVECLSYIEKPGEWLNQDIKI</sequence>
<dbReference type="GeneID" id="29073357"/>
<gene>
    <name evidence="1" type="primary">ycf34</name>
    <name evidence="1" type="ORF">Bangp_054</name>
</gene>
<name>A0A1C9CCM5_9RHOD</name>
<dbReference type="RefSeq" id="YP_009296793.1">
    <property type="nucleotide sequence ID" value="NC_031173.1"/>
</dbReference>
<geneLocation type="plastid" evidence="1"/>
<keyword evidence="2" id="KW-0150">Chloroplast</keyword>
<reference evidence="1" key="1">
    <citation type="journal article" date="2016" name="BMC Biol.">
        <title>Parallel evolution of highly conserved plastid genome architecture in red seaweeds and seed plants.</title>
        <authorList>
            <person name="Lee J."/>
            <person name="Cho C.H."/>
            <person name="Park S.I."/>
            <person name="Choi J.W."/>
            <person name="Song H.S."/>
            <person name="West J.A."/>
            <person name="Bhattacharya D."/>
            <person name="Yoon H.S."/>
        </authorList>
    </citation>
    <scope>NUCLEOTIDE SEQUENCE</scope>
</reference>
<protein>
    <submittedName>
        <fullName evidence="2">Conserved hypothetical plastid protein</fullName>
    </submittedName>
</protein>
<evidence type="ECO:0000313" key="1">
    <source>
        <dbReference type="EMBL" id="AOM66136.1"/>
    </source>
</evidence>
<proteinExistence type="predicted"/>
<keyword evidence="1" id="KW-0934">Plastid</keyword>
<dbReference type="EMBL" id="KY709207">
    <property type="protein sequence ID" value="ARO90307.1"/>
    <property type="molecule type" value="Genomic_DNA"/>
</dbReference>
<organism evidence="1">
    <name type="scientific">Bangiopsis subsimplex</name>
    <dbReference type="NCBI Taxonomy" id="139980"/>
    <lineage>
        <taxon>Eukaryota</taxon>
        <taxon>Rhodophyta</taxon>
        <taxon>Stylonematophyceae</taxon>
        <taxon>Stylonematales</taxon>
        <taxon>Stylonemataceae</taxon>
        <taxon>Bangiopsis</taxon>
    </lineage>
</organism>
<evidence type="ECO:0000313" key="2">
    <source>
        <dbReference type="EMBL" id="ARO90307.1"/>
    </source>
</evidence>
<reference evidence="2" key="2">
    <citation type="submission" date="2017-03" db="EMBL/GenBank/DDBJ databases">
        <title>The new red algal subphylum Proteorhodophytina comprises the largest and most divergent plastid genomes known.</title>
        <authorList>
            <person name="Munoz-Gomez S.A."/>
            <person name="Mejia-Franco F.G."/>
            <person name="Durnin K."/>
            <person name="Morgan C."/>
            <person name="Grisdale C.J."/>
            <person name="Archibald J.M."/>
            <person name="Slamovits C.H."/>
        </authorList>
    </citation>
    <scope>NUCLEOTIDE SEQUENCE</scope>
    <source>
        <strain evidence="2">UTEX LB2854</strain>
    </source>
</reference>
<dbReference type="AlphaFoldDB" id="A0A1C9CCM5"/>
<dbReference type="InterPro" id="IPR019656">
    <property type="entry name" value="Uncharacterised_Ycf34"/>
</dbReference>
<dbReference type="EMBL" id="KX284718">
    <property type="protein sequence ID" value="AOM66136.1"/>
    <property type="molecule type" value="Genomic_DNA"/>
</dbReference>
<accession>A0A1C9CCM5</accession>